<dbReference type="AlphaFoldDB" id="A0A397SLP4"/>
<dbReference type="Proteomes" id="UP000265703">
    <property type="component" value="Unassembled WGS sequence"/>
</dbReference>
<reference evidence="1 2" key="1">
    <citation type="submission" date="2018-06" db="EMBL/GenBank/DDBJ databases">
        <title>Comparative genomics reveals the genomic features of Rhizophagus irregularis, R. cerebriforme, R. diaphanum and Gigaspora rosea, and their symbiotic lifestyle signature.</title>
        <authorList>
            <person name="Morin E."/>
            <person name="San Clemente H."/>
            <person name="Chen E.C.H."/>
            <person name="De La Providencia I."/>
            <person name="Hainaut M."/>
            <person name="Kuo A."/>
            <person name="Kohler A."/>
            <person name="Murat C."/>
            <person name="Tang N."/>
            <person name="Roy S."/>
            <person name="Loubradou J."/>
            <person name="Henrissat B."/>
            <person name="Grigoriev I.V."/>
            <person name="Corradi N."/>
            <person name="Roux C."/>
            <person name="Martin F.M."/>
        </authorList>
    </citation>
    <scope>NUCLEOTIDE SEQUENCE [LARGE SCALE GENOMIC DNA]</scope>
    <source>
        <strain evidence="1 2">DAOM 227022</strain>
    </source>
</reference>
<keyword evidence="2" id="KW-1185">Reference proteome</keyword>
<gene>
    <name evidence="1" type="ORF">C1645_783133</name>
</gene>
<protein>
    <submittedName>
        <fullName evidence="1">Uncharacterized protein</fullName>
    </submittedName>
</protein>
<organism evidence="1 2">
    <name type="scientific">Glomus cerebriforme</name>
    <dbReference type="NCBI Taxonomy" id="658196"/>
    <lineage>
        <taxon>Eukaryota</taxon>
        <taxon>Fungi</taxon>
        <taxon>Fungi incertae sedis</taxon>
        <taxon>Mucoromycota</taxon>
        <taxon>Glomeromycotina</taxon>
        <taxon>Glomeromycetes</taxon>
        <taxon>Glomerales</taxon>
        <taxon>Glomeraceae</taxon>
        <taxon>Glomus</taxon>
    </lineage>
</organism>
<comment type="caution">
    <text evidence="1">The sequence shown here is derived from an EMBL/GenBank/DDBJ whole genome shotgun (WGS) entry which is preliminary data.</text>
</comment>
<sequence length="55" mass="6841">RTYKRKEKKNIRNVYNKRKLKKNTVSFSKKLEKFTISDFSIKLKTQRIYKKKKKC</sequence>
<proteinExistence type="predicted"/>
<evidence type="ECO:0000313" key="2">
    <source>
        <dbReference type="Proteomes" id="UP000265703"/>
    </source>
</evidence>
<accession>A0A397SLP4</accession>
<name>A0A397SLP4_9GLOM</name>
<dbReference type="EMBL" id="QKYT01000462">
    <property type="protein sequence ID" value="RIA84897.1"/>
    <property type="molecule type" value="Genomic_DNA"/>
</dbReference>
<feature type="non-terminal residue" evidence="1">
    <location>
        <position position="1"/>
    </location>
</feature>
<evidence type="ECO:0000313" key="1">
    <source>
        <dbReference type="EMBL" id="RIA84897.1"/>
    </source>
</evidence>